<proteinExistence type="predicted"/>
<gene>
    <name evidence="2" type="ORF">TH25_08445</name>
</gene>
<accession>A0A367XDH8</accession>
<feature type="region of interest" description="Disordered" evidence="1">
    <location>
        <begin position="1"/>
        <end position="35"/>
    </location>
</feature>
<evidence type="ECO:0000313" key="3">
    <source>
        <dbReference type="Proteomes" id="UP000252517"/>
    </source>
</evidence>
<dbReference type="Proteomes" id="UP000252517">
    <property type="component" value="Unassembled WGS sequence"/>
</dbReference>
<sequence length="120" mass="12252">MPKNNTVAKGLAGSATRDQGARATRDLPPGIRDIPDMAGDLPGVIRHMFGAPAGSYIGLEQERKFIKEGWPSSPEKTGQNRNIAANEAATELCAGGNCPDSTAPKGAQGVTGSTTGTSGT</sequence>
<name>A0A367XDH8_9PROT</name>
<evidence type="ECO:0000256" key="1">
    <source>
        <dbReference type="SAM" id="MobiDB-lite"/>
    </source>
</evidence>
<comment type="caution">
    <text evidence="2">The sequence shown here is derived from an EMBL/GenBank/DDBJ whole genome shotgun (WGS) entry which is preliminary data.</text>
</comment>
<evidence type="ECO:0000313" key="2">
    <source>
        <dbReference type="EMBL" id="RCK51698.1"/>
    </source>
</evidence>
<feature type="region of interest" description="Disordered" evidence="1">
    <location>
        <begin position="95"/>
        <end position="120"/>
    </location>
</feature>
<dbReference type="AlphaFoldDB" id="A0A367XDH8"/>
<protein>
    <submittedName>
        <fullName evidence="2">Uncharacterized protein</fullName>
    </submittedName>
</protein>
<dbReference type="OrthoDB" id="7346772at2"/>
<dbReference type="RefSeq" id="WP_114087898.1">
    <property type="nucleotide sequence ID" value="NZ_JPWH01000005.1"/>
</dbReference>
<feature type="compositionally biased region" description="Low complexity" evidence="1">
    <location>
        <begin position="111"/>
        <end position="120"/>
    </location>
</feature>
<dbReference type="EMBL" id="JPWH01000005">
    <property type="protein sequence ID" value="RCK51698.1"/>
    <property type="molecule type" value="Genomic_DNA"/>
</dbReference>
<organism evidence="2 3">
    <name type="scientific">Thalassospira profundimaris</name>
    <dbReference type="NCBI Taxonomy" id="502049"/>
    <lineage>
        <taxon>Bacteria</taxon>
        <taxon>Pseudomonadati</taxon>
        <taxon>Pseudomonadota</taxon>
        <taxon>Alphaproteobacteria</taxon>
        <taxon>Rhodospirillales</taxon>
        <taxon>Thalassospiraceae</taxon>
        <taxon>Thalassospira</taxon>
    </lineage>
</organism>
<reference evidence="2 3" key="1">
    <citation type="submission" date="2014-07" db="EMBL/GenBank/DDBJ databases">
        <title>Draft genome sequence of Thalassospira profundimaris S25-3-2.</title>
        <authorList>
            <person name="Lai Q."/>
            <person name="Shao Z."/>
        </authorList>
    </citation>
    <scope>NUCLEOTIDE SEQUENCE [LARGE SCALE GENOMIC DNA]</scope>
    <source>
        <strain evidence="2 3">S25-3-2</strain>
    </source>
</reference>